<reference evidence="2 3" key="1">
    <citation type="submission" date="2019-02" db="EMBL/GenBank/DDBJ databases">
        <title>Pedobacter sp. RP-3-8 sp. nov., isolated from Arctic soil.</title>
        <authorList>
            <person name="Dahal R.H."/>
        </authorList>
    </citation>
    <scope>NUCLEOTIDE SEQUENCE [LARGE SCALE GENOMIC DNA]</scope>
    <source>
        <strain evidence="2 3">RP-3-8</strain>
    </source>
</reference>
<dbReference type="Gene3D" id="2.60.40.3490">
    <property type="match status" value="1"/>
</dbReference>
<dbReference type="InterPro" id="IPR012334">
    <property type="entry name" value="Pectin_lyas_fold"/>
</dbReference>
<dbReference type="SUPFAM" id="SSF51126">
    <property type="entry name" value="Pectin lyase-like"/>
    <property type="match status" value="1"/>
</dbReference>
<dbReference type="InterPro" id="IPR038480">
    <property type="entry name" value="YuaB-like_sf"/>
</dbReference>
<dbReference type="InterPro" id="IPR051801">
    <property type="entry name" value="GH28_Enzymes"/>
</dbReference>
<feature type="domain" description="Rhamnogalacturonase A/B/Epimerase-like pectate lyase" evidence="1">
    <location>
        <begin position="394"/>
        <end position="477"/>
    </location>
</feature>
<sequence>MNKLKSLSRILLICITIPALAVKIKKYKSDTEIEISKSATHIAQITNDRVVIIAGSTYLFTVDTPEDKGLVSTKMSVKQILMQLKSKDGSFQKYKVTDKDGTTKEDGELINGDLLVVTAEDGKAKRSYQIVVKPMAVAGHLYLQTEQATVNTSNDLTLYFSAGQRTPNATVQLFLPAGIEVTLNNTTVNVIGRGTVKLKDLARQSIGRVGSAYSYSKVGTVAISKAAEGGSILTFSNLDLRPENGPDLKLTIENVKLNKAGQYSFSGSYTTAKPEVLTSPATGTACATLTVTNPVSSFERIVNTDIQYKETPNTYTAVGFKWGINVNIKNVAILQSLDNGKSWTAASAVIDAKKATARVSGLLPKKLYAFKLNVKDGPNKGLSNTLKFYSGKMDVKSFGVKGDGNADDTQGINDAIDAANKMGGGTILFSAGHYNVRTVHLKSNVYLFVDKEATISAIKGADAPESTWFSDKKYRSGLSPTDPGPYADPENYMTKQDVGHHYFRNTMFFGERLDNVKIIGNGLITGNGNLVNSDKVMSNAPDNRADKMFTLKLCTNLEIGGISRSEDLWYDPKKDEPYYIGKDGSKIVDVSNMLRIDRAGHFVLLATGTDHINVHNTYFGKANQSNARDIYDFMGCNNVTATNIYSKVSSDDLIKPGSDCSLGFTRPARNYKVRNIIGDTNCNLFQIGSETADDIKDICVDNIYVLGANKAGFSISTNDGAHISDIHLNCGHTGKLHSRSQMYRTRAPFFISISNRARILGASVGKYAFTENGIKHDELLVKNVNIGKVENIILNGIDIFEVYGGSSHGGKNGRWKAYDGKQDKATPIIAGYKLPDTETVTGGLNFKLPNGLHTGYITNIVFNDVHVLVKGGNPASDTTNLAPELGVGQYNVGNLKTQPSYGIWARHVKGLTVKNSSFNYEQRDSRYAIFLDDVVGAKLADLKMVRANDNPVVIKLKNSSDVVADNIVYFKDQWDKSPNKLPATKQLGMSSSGFPKL</sequence>
<dbReference type="InterPro" id="IPR024535">
    <property type="entry name" value="RHGA/B-epi-like_pectate_lyase"/>
</dbReference>
<evidence type="ECO:0000259" key="1">
    <source>
        <dbReference type="Pfam" id="PF12708"/>
    </source>
</evidence>
<dbReference type="Proteomes" id="UP000291117">
    <property type="component" value="Unassembled WGS sequence"/>
</dbReference>
<dbReference type="EMBL" id="SJSM01000018">
    <property type="protein sequence ID" value="TCC89590.1"/>
    <property type="molecule type" value="Genomic_DNA"/>
</dbReference>
<accession>A0A4R0MRQ1</accession>
<dbReference type="InterPro" id="IPR034650">
    <property type="entry name" value="YuaB-like"/>
</dbReference>
<dbReference type="Pfam" id="PF12708">
    <property type="entry name" value="Pect-lyase_RHGA_epim"/>
    <property type="match status" value="1"/>
</dbReference>
<dbReference type="OrthoDB" id="9795222at2"/>
<dbReference type="Gene3D" id="2.160.20.10">
    <property type="entry name" value="Single-stranded right-handed beta-helix, Pectin lyase-like"/>
    <property type="match status" value="1"/>
</dbReference>
<dbReference type="InterPro" id="IPR011050">
    <property type="entry name" value="Pectin_lyase_fold/virulence"/>
</dbReference>
<keyword evidence="3" id="KW-1185">Reference proteome</keyword>
<dbReference type="AlphaFoldDB" id="A0A4R0MRQ1"/>
<dbReference type="CDD" id="cd14670">
    <property type="entry name" value="BslA_like"/>
    <property type="match status" value="1"/>
</dbReference>
<protein>
    <submittedName>
        <fullName evidence="2">Endopygalactorunase</fullName>
    </submittedName>
</protein>
<dbReference type="RefSeq" id="WP_131611094.1">
    <property type="nucleotide sequence ID" value="NZ_SJSM01000018.1"/>
</dbReference>
<proteinExistence type="predicted"/>
<dbReference type="PANTHER" id="PTHR31339:SF9">
    <property type="entry name" value="PLASMIN AND FIBRONECTIN-BINDING PROTEIN A"/>
    <property type="match status" value="1"/>
</dbReference>
<gene>
    <name evidence="2" type="ORF">EZ444_20895</name>
</gene>
<evidence type="ECO:0000313" key="3">
    <source>
        <dbReference type="Proteomes" id="UP000291117"/>
    </source>
</evidence>
<organism evidence="2 3">
    <name type="scientific">Pedobacter hiemivivus</name>
    <dbReference type="NCBI Taxonomy" id="2530454"/>
    <lineage>
        <taxon>Bacteria</taxon>
        <taxon>Pseudomonadati</taxon>
        <taxon>Bacteroidota</taxon>
        <taxon>Sphingobacteriia</taxon>
        <taxon>Sphingobacteriales</taxon>
        <taxon>Sphingobacteriaceae</taxon>
        <taxon>Pedobacter</taxon>
    </lineage>
</organism>
<comment type="caution">
    <text evidence="2">The sequence shown here is derived from an EMBL/GenBank/DDBJ whole genome shotgun (WGS) entry which is preliminary data.</text>
</comment>
<name>A0A4R0MRQ1_9SPHI</name>
<dbReference type="PANTHER" id="PTHR31339">
    <property type="entry name" value="PECTIN LYASE-RELATED"/>
    <property type="match status" value="1"/>
</dbReference>
<evidence type="ECO:0000313" key="2">
    <source>
        <dbReference type="EMBL" id="TCC89590.1"/>
    </source>
</evidence>